<gene>
    <name evidence="2" type="ORF">EIP75_08240</name>
</gene>
<organism evidence="2 3">
    <name type="scientific">Aquabacterium soli</name>
    <dbReference type="NCBI Taxonomy" id="2493092"/>
    <lineage>
        <taxon>Bacteria</taxon>
        <taxon>Pseudomonadati</taxon>
        <taxon>Pseudomonadota</taxon>
        <taxon>Betaproteobacteria</taxon>
        <taxon>Burkholderiales</taxon>
        <taxon>Aquabacterium</taxon>
    </lineage>
</organism>
<keyword evidence="3" id="KW-1185">Reference proteome</keyword>
<dbReference type="InterPro" id="IPR004963">
    <property type="entry name" value="PAE/NOTUM"/>
</dbReference>
<dbReference type="AlphaFoldDB" id="A0A426VDS4"/>
<evidence type="ECO:0000256" key="1">
    <source>
        <dbReference type="SAM" id="SignalP"/>
    </source>
</evidence>
<keyword evidence="1" id="KW-0732">Signal</keyword>
<dbReference type="PANTHER" id="PTHR21562:SF83">
    <property type="entry name" value="PECTIN ACETYLESTERASE 4"/>
    <property type="match status" value="1"/>
</dbReference>
<dbReference type="EMBL" id="RSED01000005">
    <property type="protein sequence ID" value="RRS04950.1"/>
    <property type="molecule type" value="Genomic_DNA"/>
</dbReference>
<dbReference type="RefSeq" id="WP_125242768.1">
    <property type="nucleotide sequence ID" value="NZ_RSED01000005.1"/>
</dbReference>
<evidence type="ECO:0000313" key="3">
    <source>
        <dbReference type="Proteomes" id="UP000269265"/>
    </source>
</evidence>
<evidence type="ECO:0008006" key="4">
    <source>
        <dbReference type="Google" id="ProtNLM"/>
    </source>
</evidence>
<feature type="signal peptide" evidence="1">
    <location>
        <begin position="1"/>
        <end position="28"/>
    </location>
</feature>
<proteinExistence type="predicted"/>
<reference evidence="2 3" key="1">
    <citation type="submission" date="2018-12" db="EMBL/GenBank/DDBJ databases">
        <title>The whole draft genome of Aquabacterium sp. SJQ9.</title>
        <authorList>
            <person name="Sun L."/>
            <person name="Gao X."/>
            <person name="Chen W."/>
            <person name="Huang K."/>
        </authorList>
    </citation>
    <scope>NUCLEOTIDE SEQUENCE [LARGE SCALE GENOMIC DNA]</scope>
    <source>
        <strain evidence="2 3">SJQ9</strain>
    </source>
</reference>
<feature type="chain" id="PRO_5019090209" description="Pectinacetylesterase" evidence="1">
    <location>
        <begin position="29"/>
        <end position="425"/>
    </location>
</feature>
<sequence length="425" mass="45460">MNTTISRRPARWLAGALLGLSLTGAAVAETYYKWTSVELPASTGASCGNGTPYRFFINRTPFTSKTVVMFEGGGACWAKGACQGEGGLLGASNPNGVPANYLSSLTMAAYGLVTPFTSRVNPFNSIQTQSWNIIYVPYCTGDVHSGNKIALYPDKDPSKASLTYFHKGAVNGEALAKWMAANMAKPDHLLVTGFSAGGAGATSNYSTLREIVKPKMQTMLADSGPQMQADRKAAVPAASLKLHDKIREAWGLDGPEGLVTKLVAKFPGIGSPDNLGSLTTALAQVYKDDRLGFAVFQADRIYSAFSYTDFYPEIANAATDAEKDKLLLAKWQPEVKAWTEAMKPYPNMGFYIPYERNLLDSHCLTVVGFGGTAIKEARHKSVEVFLDNLLSRSGTVIKAYETAPTTQASGGLGALWDSIVKALGG</sequence>
<evidence type="ECO:0000313" key="2">
    <source>
        <dbReference type="EMBL" id="RRS04950.1"/>
    </source>
</evidence>
<protein>
    <recommendedName>
        <fullName evidence="4">Pectinacetylesterase</fullName>
    </recommendedName>
</protein>
<comment type="caution">
    <text evidence="2">The sequence shown here is derived from an EMBL/GenBank/DDBJ whole genome shotgun (WGS) entry which is preliminary data.</text>
</comment>
<dbReference type="GO" id="GO:0016787">
    <property type="term" value="F:hydrolase activity"/>
    <property type="evidence" value="ECO:0007669"/>
    <property type="project" value="InterPro"/>
</dbReference>
<dbReference type="OrthoDB" id="9802991at2"/>
<dbReference type="PANTHER" id="PTHR21562">
    <property type="entry name" value="NOTUM-RELATED"/>
    <property type="match status" value="1"/>
</dbReference>
<name>A0A426VDS4_9BURK</name>
<dbReference type="Pfam" id="PF03283">
    <property type="entry name" value="PAE"/>
    <property type="match status" value="1"/>
</dbReference>
<accession>A0A426VDS4</accession>
<dbReference type="Proteomes" id="UP000269265">
    <property type="component" value="Unassembled WGS sequence"/>
</dbReference>